<comment type="subcellular location">
    <subcellularLocation>
        <location evidence="1 7">Cell membrane</location>
        <topology evidence="1 7">Multi-pass membrane protein</topology>
    </subcellularLocation>
</comment>
<feature type="domain" description="ABC transmembrane type-1" evidence="8">
    <location>
        <begin position="99"/>
        <end position="289"/>
    </location>
</feature>
<dbReference type="Gene3D" id="1.10.3720.10">
    <property type="entry name" value="MetI-like"/>
    <property type="match status" value="1"/>
</dbReference>
<evidence type="ECO:0000256" key="6">
    <source>
        <dbReference type="ARBA" id="ARBA00023136"/>
    </source>
</evidence>
<dbReference type="InterPro" id="IPR025966">
    <property type="entry name" value="OppC_N"/>
</dbReference>
<dbReference type="Proteomes" id="UP000241048">
    <property type="component" value="Unassembled WGS sequence"/>
</dbReference>
<evidence type="ECO:0000256" key="2">
    <source>
        <dbReference type="ARBA" id="ARBA00022448"/>
    </source>
</evidence>
<feature type="transmembrane region" description="Helical" evidence="7">
    <location>
        <begin position="139"/>
        <end position="159"/>
    </location>
</feature>
<gene>
    <name evidence="9" type="ORF">C7U56_06100</name>
</gene>
<keyword evidence="2 7" id="KW-0813">Transport</keyword>
<name>A0A2T3FQF3_9CLOT</name>
<dbReference type="InterPro" id="IPR000515">
    <property type="entry name" value="MetI-like"/>
</dbReference>
<dbReference type="AlphaFoldDB" id="A0A2T3FQF3"/>
<evidence type="ECO:0000259" key="8">
    <source>
        <dbReference type="PROSITE" id="PS50928"/>
    </source>
</evidence>
<evidence type="ECO:0000256" key="1">
    <source>
        <dbReference type="ARBA" id="ARBA00004651"/>
    </source>
</evidence>
<feature type="transmembrane region" description="Helical" evidence="7">
    <location>
        <begin position="102"/>
        <end position="127"/>
    </location>
</feature>
<evidence type="ECO:0000313" key="9">
    <source>
        <dbReference type="EMBL" id="PST37481.1"/>
    </source>
</evidence>
<dbReference type="PANTHER" id="PTHR43386:SF1">
    <property type="entry name" value="D,D-DIPEPTIDE TRANSPORT SYSTEM PERMEASE PROTEIN DDPC-RELATED"/>
    <property type="match status" value="1"/>
</dbReference>
<evidence type="ECO:0000256" key="7">
    <source>
        <dbReference type="RuleBase" id="RU363032"/>
    </source>
</evidence>
<evidence type="ECO:0000256" key="5">
    <source>
        <dbReference type="ARBA" id="ARBA00022989"/>
    </source>
</evidence>
<organism evidence="9 10">
    <name type="scientific">Clostridium fessum</name>
    <dbReference type="NCBI Taxonomy" id="2126740"/>
    <lineage>
        <taxon>Bacteria</taxon>
        <taxon>Bacillati</taxon>
        <taxon>Bacillota</taxon>
        <taxon>Clostridia</taxon>
        <taxon>Eubacteriales</taxon>
        <taxon>Clostridiaceae</taxon>
        <taxon>Clostridium</taxon>
    </lineage>
</organism>
<dbReference type="PROSITE" id="PS50928">
    <property type="entry name" value="ABC_TM1"/>
    <property type="match status" value="1"/>
</dbReference>
<dbReference type="RefSeq" id="WP_107000607.1">
    <property type="nucleotide sequence ID" value="NZ_JAQDSE010000016.1"/>
</dbReference>
<dbReference type="GO" id="GO:0055085">
    <property type="term" value="P:transmembrane transport"/>
    <property type="evidence" value="ECO:0007669"/>
    <property type="project" value="InterPro"/>
</dbReference>
<proteinExistence type="inferred from homology"/>
<keyword evidence="4 7" id="KW-0812">Transmembrane</keyword>
<evidence type="ECO:0000313" key="10">
    <source>
        <dbReference type="Proteomes" id="UP000241048"/>
    </source>
</evidence>
<sequence length="301" mass="33163">MSTQGETKAARKPLLSPSTRENLRIYKYKFSRNKLSVFGLVLVLLSFFFAIFAEVIVPHPESIGSFVDYANASLPPCKDYLFGTDQMGRDVFSRVIFSFRGALIMSIVVLAISVPVGTVLGLLAGYYHGTKIDAVIMRISDVFLSVPSLILALCVASILEPNMMNSMLAVTIMWWPWYTRLVYSQASSISEEYFVKNAELIGASKAHILFREILPNCLSPIFTKMALDVGWVILMGASLSFVGLGEQPPTPAFGQMISDGAALMPDIWWLTIFPAAGIAFMILGFNFLGDGIRDMFDKGGH</sequence>
<keyword evidence="10" id="KW-1185">Reference proteome</keyword>
<dbReference type="Pfam" id="PF00528">
    <property type="entry name" value="BPD_transp_1"/>
    <property type="match status" value="1"/>
</dbReference>
<feature type="transmembrane region" description="Helical" evidence="7">
    <location>
        <begin position="267"/>
        <end position="288"/>
    </location>
</feature>
<keyword evidence="5 7" id="KW-1133">Transmembrane helix</keyword>
<dbReference type="Pfam" id="PF12911">
    <property type="entry name" value="OppC_N"/>
    <property type="match status" value="1"/>
</dbReference>
<dbReference type="PANTHER" id="PTHR43386">
    <property type="entry name" value="OLIGOPEPTIDE TRANSPORT SYSTEM PERMEASE PROTEIN APPC"/>
    <property type="match status" value="1"/>
</dbReference>
<dbReference type="InterPro" id="IPR035906">
    <property type="entry name" value="MetI-like_sf"/>
</dbReference>
<keyword evidence="6 7" id="KW-0472">Membrane</keyword>
<evidence type="ECO:0000256" key="4">
    <source>
        <dbReference type="ARBA" id="ARBA00022692"/>
    </source>
</evidence>
<dbReference type="InterPro" id="IPR050366">
    <property type="entry name" value="BP-dependent_transpt_permease"/>
</dbReference>
<dbReference type="EMBL" id="PYLO01000002">
    <property type="protein sequence ID" value="PST37481.1"/>
    <property type="molecule type" value="Genomic_DNA"/>
</dbReference>
<dbReference type="CDD" id="cd06261">
    <property type="entry name" value="TM_PBP2"/>
    <property type="match status" value="1"/>
</dbReference>
<evidence type="ECO:0000256" key="3">
    <source>
        <dbReference type="ARBA" id="ARBA00022475"/>
    </source>
</evidence>
<reference evidence="9 10" key="1">
    <citation type="submission" date="2018-03" db="EMBL/GenBank/DDBJ databases">
        <title>Lachnoclostridium SNUG30386 gen.nov., sp.nov., isolated from human faeces.</title>
        <authorList>
            <person name="Seo B."/>
            <person name="Jeon K."/>
            <person name="Ko G."/>
        </authorList>
    </citation>
    <scope>NUCLEOTIDE SEQUENCE [LARGE SCALE GENOMIC DNA]</scope>
    <source>
        <strain evidence="9 10">SNUG30386</strain>
    </source>
</reference>
<comment type="similarity">
    <text evidence="7">Belongs to the binding-protein-dependent transport system permease family.</text>
</comment>
<dbReference type="SUPFAM" id="SSF161098">
    <property type="entry name" value="MetI-like"/>
    <property type="match status" value="1"/>
</dbReference>
<accession>A0A2T3FQF3</accession>
<comment type="caution">
    <text evidence="9">The sequence shown here is derived from an EMBL/GenBank/DDBJ whole genome shotgun (WGS) entry which is preliminary data.</text>
</comment>
<keyword evidence="3" id="KW-1003">Cell membrane</keyword>
<dbReference type="GO" id="GO:0005886">
    <property type="term" value="C:plasma membrane"/>
    <property type="evidence" value="ECO:0007669"/>
    <property type="project" value="UniProtKB-SubCell"/>
</dbReference>
<protein>
    <submittedName>
        <fullName evidence="9">D-ala-D-ala transporter subunit</fullName>
    </submittedName>
</protein>
<feature type="transmembrane region" description="Helical" evidence="7">
    <location>
        <begin position="35"/>
        <end position="57"/>
    </location>
</feature>